<feature type="non-terminal residue" evidence="1">
    <location>
        <position position="1"/>
    </location>
</feature>
<dbReference type="Proteomes" id="UP000265520">
    <property type="component" value="Unassembled WGS sequence"/>
</dbReference>
<dbReference type="SUPFAM" id="SSF56672">
    <property type="entry name" value="DNA/RNA polymerases"/>
    <property type="match status" value="1"/>
</dbReference>
<proteinExistence type="predicted"/>
<protein>
    <submittedName>
        <fullName evidence="1">RNA-directed DNA polymerase (Reverse transcriptase)</fullName>
    </submittedName>
</protein>
<evidence type="ECO:0000313" key="1">
    <source>
        <dbReference type="EMBL" id="MCI53339.1"/>
    </source>
</evidence>
<dbReference type="PANTHER" id="PTHR15503:SF45">
    <property type="entry name" value="RNA-DIRECTED DNA POLYMERASE HOMOLOG"/>
    <property type="match status" value="1"/>
</dbReference>
<feature type="non-terminal residue" evidence="1">
    <location>
        <position position="86"/>
    </location>
</feature>
<dbReference type="EMBL" id="LXQA010461746">
    <property type="protein sequence ID" value="MCI53339.1"/>
    <property type="molecule type" value="Genomic_DNA"/>
</dbReference>
<dbReference type="AlphaFoldDB" id="A0A392SXD3"/>
<dbReference type="GO" id="GO:0003964">
    <property type="term" value="F:RNA-directed DNA polymerase activity"/>
    <property type="evidence" value="ECO:0007669"/>
    <property type="project" value="UniProtKB-KW"/>
</dbReference>
<accession>A0A392SXD3</accession>
<evidence type="ECO:0000313" key="2">
    <source>
        <dbReference type="Proteomes" id="UP000265520"/>
    </source>
</evidence>
<organism evidence="1 2">
    <name type="scientific">Trifolium medium</name>
    <dbReference type="NCBI Taxonomy" id="97028"/>
    <lineage>
        <taxon>Eukaryota</taxon>
        <taxon>Viridiplantae</taxon>
        <taxon>Streptophyta</taxon>
        <taxon>Embryophyta</taxon>
        <taxon>Tracheophyta</taxon>
        <taxon>Spermatophyta</taxon>
        <taxon>Magnoliopsida</taxon>
        <taxon>eudicotyledons</taxon>
        <taxon>Gunneridae</taxon>
        <taxon>Pentapetalae</taxon>
        <taxon>rosids</taxon>
        <taxon>fabids</taxon>
        <taxon>Fabales</taxon>
        <taxon>Fabaceae</taxon>
        <taxon>Papilionoideae</taxon>
        <taxon>50 kb inversion clade</taxon>
        <taxon>NPAAA clade</taxon>
        <taxon>Hologalegina</taxon>
        <taxon>IRL clade</taxon>
        <taxon>Trifolieae</taxon>
        <taxon>Trifolium</taxon>
    </lineage>
</organism>
<keyword evidence="1" id="KW-0548">Nucleotidyltransferase</keyword>
<name>A0A392SXD3_9FABA</name>
<comment type="caution">
    <text evidence="1">The sequence shown here is derived from an EMBL/GenBank/DDBJ whole genome shotgun (WGS) entry which is preliminary data.</text>
</comment>
<dbReference type="InterPro" id="IPR032567">
    <property type="entry name" value="RTL1-rel"/>
</dbReference>
<keyword evidence="1" id="KW-0695">RNA-directed DNA polymerase</keyword>
<dbReference type="Gene3D" id="3.10.10.10">
    <property type="entry name" value="HIV Type 1 Reverse Transcriptase, subunit A, domain 1"/>
    <property type="match status" value="1"/>
</dbReference>
<reference evidence="1 2" key="1">
    <citation type="journal article" date="2018" name="Front. Plant Sci.">
        <title>Red Clover (Trifolium pratense) and Zigzag Clover (T. medium) - A Picture of Genomic Similarities and Differences.</title>
        <authorList>
            <person name="Dluhosova J."/>
            <person name="Istvanek J."/>
            <person name="Nedelnik J."/>
            <person name="Repkova J."/>
        </authorList>
    </citation>
    <scope>NUCLEOTIDE SEQUENCE [LARGE SCALE GENOMIC DNA]</scope>
    <source>
        <strain evidence="2">cv. 10/8</strain>
        <tissue evidence="1">Leaf</tissue>
    </source>
</reference>
<keyword evidence="1" id="KW-0808">Transferase</keyword>
<dbReference type="PANTHER" id="PTHR15503">
    <property type="entry name" value="LDOC1 RELATED"/>
    <property type="match status" value="1"/>
</dbReference>
<keyword evidence="2" id="KW-1185">Reference proteome</keyword>
<dbReference type="InterPro" id="IPR043502">
    <property type="entry name" value="DNA/RNA_pol_sf"/>
</dbReference>
<sequence length="86" mass="9711">PGDVSDVPPEREVEFSIDLVPSTSPISMAPYQMPASELKELKKQLEELLEKKFIRPSVSPWGAPVLLVKKKDGSMRLCVDYRQLNK</sequence>